<dbReference type="OrthoDB" id="9806511at2"/>
<dbReference type="AlphaFoldDB" id="A0A2U3MXA5"/>
<dbReference type="RefSeq" id="WP_121973562.1">
    <property type="nucleotide sequence ID" value="NZ_OOGT01000040.1"/>
</dbReference>
<dbReference type="Pfam" id="PF09981">
    <property type="entry name" value="DUF2218"/>
    <property type="match status" value="1"/>
</dbReference>
<evidence type="ECO:0000313" key="2">
    <source>
        <dbReference type="Proteomes" id="UP000245974"/>
    </source>
</evidence>
<reference evidence="2" key="1">
    <citation type="submission" date="2018-03" db="EMBL/GenBank/DDBJ databases">
        <authorList>
            <person name="Blom J."/>
        </authorList>
    </citation>
    <scope>NUCLEOTIDE SEQUENCE [LARGE SCALE GENOMIC DNA]</scope>
    <source>
        <strain evidence="2">KPC-SM-21</strain>
    </source>
</reference>
<name>A0A2U3MXA5_9GAMM</name>
<protein>
    <recommendedName>
        <fullName evidence="3">DUF2218 domain-containing protein</fullName>
    </recommendedName>
</protein>
<dbReference type="InterPro" id="IPR014543">
    <property type="entry name" value="UCP028291"/>
</dbReference>
<accession>A0A2U3MXA5</accession>
<dbReference type="EMBL" id="OOGT01000040">
    <property type="protein sequence ID" value="SPL70060.1"/>
    <property type="molecule type" value="Genomic_DNA"/>
</dbReference>
<dbReference type="InParanoid" id="A0A2U3MXA5"/>
<organism evidence="1 2">
    <name type="scientific">Acinetobacter stercoris</name>
    <dbReference type="NCBI Taxonomy" id="2126983"/>
    <lineage>
        <taxon>Bacteria</taxon>
        <taxon>Pseudomonadati</taxon>
        <taxon>Pseudomonadota</taxon>
        <taxon>Gammaproteobacteria</taxon>
        <taxon>Moraxellales</taxon>
        <taxon>Moraxellaceae</taxon>
        <taxon>Acinetobacter</taxon>
    </lineage>
</organism>
<evidence type="ECO:0008006" key="3">
    <source>
        <dbReference type="Google" id="ProtNLM"/>
    </source>
</evidence>
<proteinExistence type="predicted"/>
<gene>
    <name evidence="1" type="ORF">KPC_1238</name>
</gene>
<evidence type="ECO:0000313" key="1">
    <source>
        <dbReference type="EMBL" id="SPL70060.1"/>
    </source>
</evidence>
<keyword evidence="2" id="KW-1185">Reference proteome</keyword>
<dbReference type="Proteomes" id="UP000245974">
    <property type="component" value="Unassembled WGS sequence"/>
</dbReference>
<dbReference type="Gene3D" id="3.30.310.50">
    <property type="entry name" value="Alpha-D-phosphohexomutase, C-terminal domain"/>
    <property type="match status" value="1"/>
</dbReference>
<sequence>MKSNTKIKTNEAKRISRRLFNHWKHKFEVSESDHTTFIYMPDATVQLDSHSDVLEVTLTTDREDFAHLEQVIIAHLNRMAQQEFDVEWLHQS</sequence>